<dbReference type="InterPro" id="IPR011013">
    <property type="entry name" value="Gal_mutarotase_sf_dom"/>
</dbReference>
<organism evidence="1 2">
    <name type="scientific">Candidatus Roizmanbacteria bacterium RIFCSPHIGHO2_01_FULL_39_12b</name>
    <dbReference type="NCBI Taxonomy" id="1802030"/>
    <lineage>
        <taxon>Bacteria</taxon>
        <taxon>Candidatus Roizmaniibacteriota</taxon>
    </lineage>
</organism>
<dbReference type="GO" id="GO:0003824">
    <property type="term" value="F:catalytic activity"/>
    <property type="evidence" value="ECO:0007669"/>
    <property type="project" value="InterPro"/>
</dbReference>
<gene>
    <name evidence="1" type="ORF">A2690_02240</name>
</gene>
<dbReference type="AlphaFoldDB" id="A0A1F7GEG0"/>
<evidence type="ECO:0000313" key="2">
    <source>
        <dbReference type="Proteomes" id="UP000178372"/>
    </source>
</evidence>
<protein>
    <recommendedName>
        <fullName evidence="3">Aldose 1-epimerase</fullName>
    </recommendedName>
</protein>
<dbReference type="SUPFAM" id="SSF74650">
    <property type="entry name" value="Galactose mutarotase-like"/>
    <property type="match status" value="1"/>
</dbReference>
<dbReference type="Gene3D" id="2.70.98.10">
    <property type="match status" value="1"/>
</dbReference>
<dbReference type="GO" id="GO:0030246">
    <property type="term" value="F:carbohydrate binding"/>
    <property type="evidence" value="ECO:0007669"/>
    <property type="project" value="InterPro"/>
</dbReference>
<evidence type="ECO:0000313" key="1">
    <source>
        <dbReference type="EMBL" id="OGK17243.1"/>
    </source>
</evidence>
<dbReference type="GO" id="GO:0005975">
    <property type="term" value="P:carbohydrate metabolic process"/>
    <property type="evidence" value="ECO:0007669"/>
    <property type="project" value="InterPro"/>
</dbReference>
<reference evidence="1 2" key="1">
    <citation type="journal article" date="2016" name="Nat. Commun.">
        <title>Thousands of microbial genomes shed light on interconnected biogeochemical processes in an aquifer system.</title>
        <authorList>
            <person name="Anantharaman K."/>
            <person name="Brown C.T."/>
            <person name="Hug L.A."/>
            <person name="Sharon I."/>
            <person name="Castelle C.J."/>
            <person name="Probst A.J."/>
            <person name="Thomas B.C."/>
            <person name="Singh A."/>
            <person name="Wilkins M.J."/>
            <person name="Karaoz U."/>
            <person name="Brodie E.L."/>
            <person name="Williams K.H."/>
            <person name="Hubbard S.S."/>
            <person name="Banfield J.F."/>
        </authorList>
    </citation>
    <scope>NUCLEOTIDE SEQUENCE [LARGE SCALE GENOMIC DNA]</scope>
</reference>
<accession>A0A1F7GEG0</accession>
<name>A0A1F7GEG0_9BACT</name>
<proteinExistence type="predicted"/>
<dbReference type="EMBL" id="MFZF01000002">
    <property type="protein sequence ID" value="OGK17243.1"/>
    <property type="molecule type" value="Genomic_DNA"/>
</dbReference>
<sequence>MGTPATLELDDTRHPDVARDIGLVEVSLGDASLTIDPLGAVITRFTVGGKDVFMPRSSFVGLDGRRRQRGGAVLLFPQAGRPLDSDSQYLDLPNHGIVRSMPWRVVPEVDPLESIQRQLNRDRRALSKQHHKRTVQMDLRHSPAQTACYPHGFNLTYRISLDKPPHIKDDKQYRLWQEVDILNTDDREIPVASGFNLFFPVIRDQLKDVLENITGVIGVSDYQPGKPKYYLVNLTDDWGLTLPLNTGSVELGFLTPFSGVVAYATQEGNFLCIGPWTRGPGAISVPSQRINLQPGKKYSMRLLTVVTSR</sequence>
<dbReference type="Proteomes" id="UP000178372">
    <property type="component" value="Unassembled WGS sequence"/>
</dbReference>
<comment type="caution">
    <text evidence="1">The sequence shown here is derived from an EMBL/GenBank/DDBJ whole genome shotgun (WGS) entry which is preliminary data.</text>
</comment>
<dbReference type="InterPro" id="IPR014718">
    <property type="entry name" value="GH-type_carb-bd"/>
</dbReference>
<evidence type="ECO:0008006" key="3">
    <source>
        <dbReference type="Google" id="ProtNLM"/>
    </source>
</evidence>